<name>A0A3M7T0E0_BRAPC</name>
<feature type="transmembrane region" description="Helical" evidence="1">
    <location>
        <begin position="41"/>
        <end position="61"/>
    </location>
</feature>
<reference evidence="2 3" key="1">
    <citation type="journal article" date="2018" name="Sci. Rep.">
        <title>Genomic signatures of local adaptation to the degree of environmental predictability in rotifers.</title>
        <authorList>
            <person name="Franch-Gras L."/>
            <person name="Hahn C."/>
            <person name="Garcia-Roger E.M."/>
            <person name="Carmona M.J."/>
            <person name="Serra M."/>
            <person name="Gomez A."/>
        </authorList>
    </citation>
    <scope>NUCLEOTIDE SEQUENCE [LARGE SCALE GENOMIC DNA]</scope>
    <source>
        <strain evidence="2">HYR1</strain>
    </source>
</reference>
<gene>
    <name evidence="2" type="ORF">BpHYR1_025896</name>
</gene>
<dbReference type="Proteomes" id="UP000276133">
    <property type="component" value="Unassembled WGS sequence"/>
</dbReference>
<keyword evidence="1" id="KW-1133">Transmembrane helix</keyword>
<evidence type="ECO:0000313" key="3">
    <source>
        <dbReference type="Proteomes" id="UP000276133"/>
    </source>
</evidence>
<proteinExistence type="predicted"/>
<organism evidence="2 3">
    <name type="scientific">Brachionus plicatilis</name>
    <name type="common">Marine rotifer</name>
    <name type="synonym">Brachionus muelleri</name>
    <dbReference type="NCBI Taxonomy" id="10195"/>
    <lineage>
        <taxon>Eukaryota</taxon>
        <taxon>Metazoa</taxon>
        <taxon>Spiralia</taxon>
        <taxon>Gnathifera</taxon>
        <taxon>Rotifera</taxon>
        <taxon>Eurotatoria</taxon>
        <taxon>Monogononta</taxon>
        <taxon>Pseudotrocha</taxon>
        <taxon>Ploima</taxon>
        <taxon>Brachionidae</taxon>
        <taxon>Brachionus</taxon>
    </lineage>
</organism>
<sequence>MTKPGVAVVLSVVVVVICVVVVVVVVDFVDVVVTTKGQFDSYLEFVHLALNMLLLVLRKFFEFSDWKKF</sequence>
<comment type="caution">
    <text evidence="2">The sequence shown here is derived from an EMBL/GenBank/DDBJ whole genome shotgun (WGS) entry which is preliminary data.</text>
</comment>
<evidence type="ECO:0000313" key="2">
    <source>
        <dbReference type="EMBL" id="RNA41496.1"/>
    </source>
</evidence>
<accession>A0A3M7T0E0</accession>
<feature type="transmembrane region" description="Helical" evidence="1">
    <location>
        <begin position="7"/>
        <end position="29"/>
    </location>
</feature>
<keyword evidence="3" id="KW-1185">Reference proteome</keyword>
<dbReference type="EMBL" id="REGN01000495">
    <property type="protein sequence ID" value="RNA41496.1"/>
    <property type="molecule type" value="Genomic_DNA"/>
</dbReference>
<dbReference type="AlphaFoldDB" id="A0A3M7T0E0"/>
<evidence type="ECO:0000256" key="1">
    <source>
        <dbReference type="SAM" id="Phobius"/>
    </source>
</evidence>
<protein>
    <submittedName>
        <fullName evidence="2">Uncharacterized protein</fullName>
    </submittedName>
</protein>
<keyword evidence="1" id="KW-0472">Membrane</keyword>
<keyword evidence="1" id="KW-0812">Transmembrane</keyword>